<evidence type="ECO:0008006" key="3">
    <source>
        <dbReference type="Google" id="ProtNLM"/>
    </source>
</evidence>
<evidence type="ECO:0000313" key="1">
    <source>
        <dbReference type="EMBL" id="SOD96483.1"/>
    </source>
</evidence>
<reference evidence="1 2" key="1">
    <citation type="submission" date="2017-09" db="EMBL/GenBank/DDBJ databases">
        <authorList>
            <person name="Ehlers B."/>
            <person name="Leendertz F.H."/>
        </authorList>
    </citation>
    <scope>NUCLEOTIDE SEQUENCE [LARGE SCALE GENOMIC DNA]</scope>
    <source>
        <strain evidence="1 2">USBA 140</strain>
    </source>
</reference>
<dbReference type="Proteomes" id="UP000219621">
    <property type="component" value="Unassembled WGS sequence"/>
</dbReference>
<sequence>MTRLSKRVGPDAETVGLQALAFVAADDALIDRFLALTGMGPAELRERAQDPVVLGAVLDFLLVDDSLVLAFAAASDLSPEAPMQARRSLPGSTAESW</sequence>
<keyword evidence="2" id="KW-1185">Reference proteome</keyword>
<dbReference type="InterPro" id="IPR021955">
    <property type="entry name" value="DUF3572"/>
</dbReference>
<evidence type="ECO:0000313" key="2">
    <source>
        <dbReference type="Proteomes" id="UP000219621"/>
    </source>
</evidence>
<dbReference type="AlphaFoldDB" id="A0A286GLR7"/>
<gene>
    <name evidence="1" type="ORF">SAMN05421508_105349</name>
</gene>
<dbReference type="RefSeq" id="WP_097279715.1">
    <property type="nucleotide sequence ID" value="NZ_OCNJ01000005.1"/>
</dbReference>
<organism evidence="1 2">
    <name type="scientific">Caenispirillum bisanense</name>
    <dbReference type="NCBI Taxonomy" id="414052"/>
    <lineage>
        <taxon>Bacteria</taxon>
        <taxon>Pseudomonadati</taxon>
        <taxon>Pseudomonadota</taxon>
        <taxon>Alphaproteobacteria</taxon>
        <taxon>Rhodospirillales</taxon>
        <taxon>Novispirillaceae</taxon>
        <taxon>Caenispirillum</taxon>
    </lineage>
</organism>
<accession>A0A286GLR7</accession>
<protein>
    <recommendedName>
        <fullName evidence="3">DUF3572 domain-containing protein</fullName>
    </recommendedName>
</protein>
<dbReference type="EMBL" id="OCNJ01000005">
    <property type="protein sequence ID" value="SOD96483.1"/>
    <property type="molecule type" value="Genomic_DNA"/>
</dbReference>
<dbReference type="Pfam" id="PF12096">
    <property type="entry name" value="DUF3572"/>
    <property type="match status" value="1"/>
</dbReference>
<dbReference type="OrthoDB" id="7356934at2"/>
<proteinExistence type="predicted"/>
<name>A0A286GLR7_9PROT</name>